<proteinExistence type="predicted"/>
<organism evidence="1 2">
    <name type="scientific">Dentiscutata heterogama</name>
    <dbReference type="NCBI Taxonomy" id="1316150"/>
    <lineage>
        <taxon>Eukaryota</taxon>
        <taxon>Fungi</taxon>
        <taxon>Fungi incertae sedis</taxon>
        <taxon>Mucoromycota</taxon>
        <taxon>Glomeromycotina</taxon>
        <taxon>Glomeromycetes</taxon>
        <taxon>Diversisporales</taxon>
        <taxon>Gigasporaceae</taxon>
        <taxon>Dentiscutata</taxon>
    </lineage>
</organism>
<reference evidence="1" key="1">
    <citation type="submission" date="2021-06" db="EMBL/GenBank/DDBJ databases">
        <authorList>
            <person name="Kallberg Y."/>
            <person name="Tangrot J."/>
            <person name="Rosling A."/>
        </authorList>
    </citation>
    <scope>NUCLEOTIDE SEQUENCE</scope>
    <source>
        <strain evidence="1">IL203A</strain>
    </source>
</reference>
<name>A0ACA9R4S2_9GLOM</name>
<evidence type="ECO:0000313" key="2">
    <source>
        <dbReference type="Proteomes" id="UP000789702"/>
    </source>
</evidence>
<comment type="caution">
    <text evidence="1">The sequence shown here is derived from an EMBL/GenBank/DDBJ whole genome shotgun (WGS) entry which is preliminary data.</text>
</comment>
<evidence type="ECO:0000313" key="1">
    <source>
        <dbReference type="EMBL" id="CAG8777148.1"/>
    </source>
</evidence>
<protein>
    <submittedName>
        <fullName evidence="1">3474_t:CDS:1</fullName>
    </submittedName>
</protein>
<accession>A0ACA9R4S2</accession>
<dbReference type="EMBL" id="CAJVPU010060539">
    <property type="protein sequence ID" value="CAG8777148.1"/>
    <property type="molecule type" value="Genomic_DNA"/>
</dbReference>
<gene>
    <name evidence="1" type="ORF">DHETER_LOCUS16184</name>
</gene>
<sequence>TISRRSVQPFVDGPITHSHNILKALWQKYFTNASPSLGNRK</sequence>
<dbReference type="Proteomes" id="UP000789702">
    <property type="component" value="Unassembled WGS sequence"/>
</dbReference>
<feature type="non-terminal residue" evidence="1">
    <location>
        <position position="41"/>
    </location>
</feature>
<keyword evidence="2" id="KW-1185">Reference proteome</keyword>
<feature type="non-terminal residue" evidence="1">
    <location>
        <position position="1"/>
    </location>
</feature>